<keyword evidence="1" id="KW-0812">Transmembrane</keyword>
<keyword evidence="1" id="KW-1133">Transmembrane helix</keyword>
<proteinExistence type="predicted"/>
<reference evidence="2" key="1">
    <citation type="submission" date="2025-08" db="UniProtKB">
        <authorList>
            <consortium name="Ensembl"/>
        </authorList>
    </citation>
    <scope>IDENTIFICATION</scope>
</reference>
<dbReference type="AlphaFoldDB" id="A0A8C3U793"/>
<keyword evidence="3" id="KW-1185">Reference proteome</keyword>
<feature type="transmembrane region" description="Helical" evidence="1">
    <location>
        <begin position="60"/>
        <end position="84"/>
    </location>
</feature>
<protein>
    <submittedName>
        <fullName evidence="2">Uncharacterized protein</fullName>
    </submittedName>
</protein>
<accession>A0A8C3U793</accession>
<organism evidence="2 3">
    <name type="scientific">Catharus ustulatus</name>
    <name type="common">Russet-backed thrush</name>
    <name type="synonym">Hylocichla ustulatus</name>
    <dbReference type="NCBI Taxonomy" id="91951"/>
    <lineage>
        <taxon>Eukaryota</taxon>
        <taxon>Metazoa</taxon>
        <taxon>Chordata</taxon>
        <taxon>Craniata</taxon>
        <taxon>Vertebrata</taxon>
        <taxon>Euteleostomi</taxon>
        <taxon>Archelosauria</taxon>
        <taxon>Archosauria</taxon>
        <taxon>Dinosauria</taxon>
        <taxon>Saurischia</taxon>
        <taxon>Theropoda</taxon>
        <taxon>Coelurosauria</taxon>
        <taxon>Aves</taxon>
        <taxon>Neognathae</taxon>
        <taxon>Neoaves</taxon>
        <taxon>Telluraves</taxon>
        <taxon>Australaves</taxon>
        <taxon>Passeriformes</taxon>
        <taxon>Turdidae</taxon>
        <taxon>Catharus</taxon>
    </lineage>
</organism>
<sequence length="102" mass="12314">MENAHARTAEECLAFFGVSEGVGLSPEQVSLEKYGKKWDFLGFFWVKNGMFGEIFWVKNWIFLGFFCDFFYFFGIFWGIFWIFWGIFWEFFGDFLGGFFWNF</sequence>
<dbReference type="Ensembl" id="ENSCUST00005011880.1">
    <property type="protein sequence ID" value="ENSCUSP00005011406.1"/>
    <property type="gene ID" value="ENSCUSG00005007343.1"/>
</dbReference>
<evidence type="ECO:0000313" key="2">
    <source>
        <dbReference type="Ensembl" id="ENSCUSP00005011406.1"/>
    </source>
</evidence>
<evidence type="ECO:0000313" key="3">
    <source>
        <dbReference type="Proteomes" id="UP000694563"/>
    </source>
</evidence>
<keyword evidence="1" id="KW-0472">Membrane</keyword>
<evidence type="ECO:0000256" key="1">
    <source>
        <dbReference type="SAM" id="Phobius"/>
    </source>
</evidence>
<dbReference type="Proteomes" id="UP000694563">
    <property type="component" value="Unassembled WGS sequence"/>
</dbReference>
<name>A0A8C3U793_CATUS</name>
<reference evidence="2" key="2">
    <citation type="submission" date="2025-09" db="UniProtKB">
        <authorList>
            <consortium name="Ensembl"/>
        </authorList>
    </citation>
    <scope>IDENTIFICATION</scope>
</reference>